<reference evidence="2" key="1">
    <citation type="journal article" date="2011" name="MBio">
        <title>Novel metabolic attributes of the genus Cyanothece, comprising a group of unicellular nitrogen-fixing Cyanobacteria.</title>
        <authorList>
            <person name="Bandyopadhyay A."/>
            <person name="Elvitigala T."/>
            <person name="Welsh E."/>
            <person name="Stockel J."/>
            <person name="Liberton M."/>
            <person name="Min H."/>
            <person name="Sherman L.A."/>
            <person name="Pakrasi H.B."/>
        </authorList>
    </citation>
    <scope>NUCLEOTIDE SEQUENCE [LARGE SCALE GENOMIC DNA]</scope>
    <source>
        <strain evidence="2">PCC 7822</strain>
    </source>
</reference>
<proteinExistence type="predicted"/>
<evidence type="ECO:0000313" key="1">
    <source>
        <dbReference type="EMBL" id="ADN17000.1"/>
    </source>
</evidence>
<dbReference type="KEGG" id="cyj:Cyan7822_5115"/>
<gene>
    <name evidence="1" type="ordered locus">Cyan7822_5115</name>
</gene>
<accession>E0UJI2</accession>
<sequence>MMNYIDVTNRLSENSISDHELILGKEIIFIVINMQ</sequence>
<name>E0UJI2_GLOV7</name>
<evidence type="ECO:0000313" key="2">
    <source>
        <dbReference type="Proteomes" id="UP000008206"/>
    </source>
</evidence>
<organism evidence="1 2">
    <name type="scientific">Gloeothece verrucosa (strain PCC 7822)</name>
    <name type="common">Cyanothece sp. (strain PCC 7822)</name>
    <dbReference type="NCBI Taxonomy" id="497965"/>
    <lineage>
        <taxon>Bacteria</taxon>
        <taxon>Bacillati</taxon>
        <taxon>Cyanobacteriota</taxon>
        <taxon>Cyanophyceae</taxon>
        <taxon>Oscillatoriophycideae</taxon>
        <taxon>Chroococcales</taxon>
        <taxon>Aphanothecaceae</taxon>
        <taxon>Gloeothece</taxon>
        <taxon>Gloeothece verrucosa</taxon>
    </lineage>
</organism>
<dbReference type="AlphaFoldDB" id="E0UJI2"/>
<dbReference type="EMBL" id="CP002198">
    <property type="protein sequence ID" value="ADN17000.1"/>
    <property type="molecule type" value="Genomic_DNA"/>
</dbReference>
<protein>
    <submittedName>
        <fullName evidence="1">Uncharacterized protein</fullName>
    </submittedName>
</protein>
<dbReference type="HOGENOM" id="CLU_3364526_0_0_3"/>
<dbReference type="Proteomes" id="UP000008206">
    <property type="component" value="Chromosome"/>
</dbReference>
<keyword evidence="2" id="KW-1185">Reference proteome</keyword>